<protein>
    <submittedName>
        <fullName evidence="3">Uncharacterized protein</fullName>
    </submittedName>
</protein>
<dbReference type="STRING" id="45351.A7RS92"/>
<gene>
    <name evidence="3" type="ORF">NEMVEDRAFT_v1g201367</name>
</gene>
<evidence type="ECO:0000313" key="3">
    <source>
        <dbReference type="EMBL" id="EDO45705.1"/>
    </source>
</evidence>
<sequence length="424" mass="46649">MDSDSDWDSLSGEAGPTSEPEPTPRNLQPTPPALSTNSPRHGNRRPLTQGGSSSKPSSPAINKAPSTAPSNRPSQIYGKSGPTSFVDKGMGVTKFSDTGLDSRKNIESPVLGNGKNKKKSVKGINNNGLELNDMDLSPATNQPPYTDFKDISSMGDTQQNASISEQKKSKKKDAYFRSQTPDYFKSDRANNSWDEPEASEGPGLISIRGMAESPLQPVAPPPSNHKQLSAGGVLGDVAVGAEKGIDGVETCCVPYQTTPGMGQQYIFYHGRNHLLDVSPEWREPYLDDIGERSERWMKYFWQEFFGALGLIVDFALIFVLELLRFLLRKVVLRVVSGVMTIFSDHLMKPSLSVTFNSFIQPLCVFTWNVFSAMRNAVSPLLDISREVSSQVAGLVRSFRLFELNWQPVINGDSALVSRQRIQEI</sequence>
<feature type="transmembrane region" description="Helical" evidence="2">
    <location>
        <begin position="304"/>
        <end position="323"/>
    </location>
</feature>
<dbReference type="Proteomes" id="UP000001593">
    <property type="component" value="Unassembled WGS sequence"/>
</dbReference>
<dbReference type="OrthoDB" id="10045204at2759"/>
<dbReference type="EMBL" id="DS469533">
    <property type="protein sequence ID" value="EDO45705.1"/>
    <property type="molecule type" value="Genomic_DNA"/>
</dbReference>
<keyword evidence="2" id="KW-0812">Transmembrane</keyword>
<dbReference type="HOGENOM" id="CLU_647788_0_0_1"/>
<evidence type="ECO:0000313" key="4">
    <source>
        <dbReference type="Proteomes" id="UP000001593"/>
    </source>
</evidence>
<accession>A7RS92</accession>
<name>A7RS92_NEMVE</name>
<dbReference type="AlphaFoldDB" id="A7RS92"/>
<keyword evidence="4" id="KW-1185">Reference proteome</keyword>
<keyword evidence="2" id="KW-0472">Membrane</keyword>
<dbReference type="KEGG" id="nve:5517773"/>
<organism evidence="3 4">
    <name type="scientific">Nematostella vectensis</name>
    <name type="common">Starlet sea anemone</name>
    <dbReference type="NCBI Taxonomy" id="45351"/>
    <lineage>
        <taxon>Eukaryota</taxon>
        <taxon>Metazoa</taxon>
        <taxon>Cnidaria</taxon>
        <taxon>Anthozoa</taxon>
        <taxon>Hexacorallia</taxon>
        <taxon>Actiniaria</taxon>
        <taxon>Edwardsiidae</taxon>
        <taxon>Nematostella</taxon>
    </lineage>
</organism>
<feature type="compositionally biased region" description="Polar residues" evidence="1">
    <location>
        <begin position="49"/>
        <end position="74"/>
    </location>
</feature>
<dbReference type="OMA" id="YFWQEFF"/>
<proteinExistence type="predicted"/>
<feature type="compositionally biased region" description="Polar residues" evidence="1">
    <location>
        <begin position="25"/>
        <end position="40"/>
    </location>
</feature>
<evidence type="ECO:0000256" key="2">
    <source>
        <dbReference type="SAM" id="Phobius"/>
    </source>
</evidence>
<feature type="compositionally biased region" description="Polar residues" evidence="1">
    <location>
        <begin position="154"/>
        <end position="164"/>
    </location>
</feature>
<keyword evidence="2" id="KW-1133">Transmembrane helix</keyword>
<dbReference type="InParanoid" id="A7RS92"/>
<feature type="region of interest" description="Disordered" evidence="1">
    <location>
        <begin position="1"/>
        <end position="204"/>
    </location>
</feature>
<evidence type="ECO:0000256" key="1">
    <source>
        <dbReference type="SAM" id="MobiDB-lite"/>
    </source>
</evidence>
<dbReference type="eggNOG" id="ENOG502SA0S">
    <property type="taxonomic scope" value="Eukaryota"/>
</dbReference>
<reference evidence="3 4" key="1">
    <citation type="journal article" date="2007" name="Science">
        <title>Sea anemone genome reveals ancestral eumetazoan gene repertoire and genomic organization.</title>
        <authorList>
            <person name="Putnam N.H."/>
            <person name="Srivastava M."/>
            <person name="Hellsten U."/>
            <person name="Dirks B."/>
            <person name="Chapman J."/>
            <person name="Salamov A."/>
            <person name="Terry A."/>
            <person name="Shapiro H."/>
            <person name="Lindquist E."/>
            <person name="Kapitonov V.V."/>
            <person name="Jurka J."/>
            <person name="Genikhovich G."/>
            <person name="Grigoriev I.V."/>
            <person name="Lucas S.M."/>
            <person name="Steele R.E."/>
            <person name="Finnerty J.R."/>
            <person name="Technau U."/>
            <person name="Martindale M.Q."/>
            <person name="Rokhsar D.S."/>
        </authorList>
    </citation>
    <scope>NUCLEOTIDE SEQUENCE [LARGE SCALE GENOMIC DNA]</scope>
    <source>
        <strain evidence="4">CH2 X CH6</strain>
    </source>
</reference>